<dbReference type="InterPro" id="IPR047187">
    <property type="entry name" value="SF1_C_Upf1"/>
</dbReference>
<dbReference type="PANTHER" id="PTHR10887">
    <property type="entry name" value="DNA2/NAM7 HELICASE FAMILY"/>
    <property type="match status" value="1"/>
</dbReference>
<dbReference type="Pfam" id="PF13086">
    <property type="entry name" value="AAA_11"/>
    <property type="match status" value="1"/>
</dbReference>
<evidence type="ECO:0000313" key="10">
    <source>
        <dbReference type="Proteomes" id="UP001197093"/>
    </source>
</evidence>
<keyword evidence="1" id="KW-0547">Nucleotide-binding</keyword>
<comment type="function">
    <text evidence="2">Involved in mRNA splicing where it associates with cdc5 and the other cwf proteins as part of the spliceosome.</text>
</comment>
<dbReference type="FunFam" id="3.40.50.300:FF:000507">
    <property type="entry name" value="Pre-mRNA-splicing factor"/>
    <property type="match status" value="1"/>
</dbReference>
<dbReference type="GO" id="GO:0045292">
    <property type="term" value="P:mRNA cis splicing, via spliceosome"/>
    <property type="evidence" value="ECO:0007669"/>
    <property type="project" value="UniProtKB-UniRule"/>
</dbReference>
<feature type="domain" description="DNA2/NAM7 helicase helicase" evidence="4">
    <location>
        <begin position="824"/>
        <end position="1120"/>
    </location>
</feature>
<dbReference type="SUPFAM" id="SSF52540">
    <property type="entry name" value="P-loop containing nucleoside triphosphate hydrolases"/>
    <property type="match status" value="1"/>
</dbReference>
<dbReference type="InterPro" id="IPR041679">
    <property type="entry name" value="DNA2/NAM7-like_C"/>
</dbReference>
<keyword evidence="1" id="KW-0067">ATP-binding</keyword>
<feature type="domain" description="DNA2/NAM7 helicase-like C-terminal" evidence="5">
    <location>
        <begin position="1131"/>
        <end position="1323"/>
    </location>
</feature>
<feature type="region of interest" description="Disordered" evidence="3">
    <location>
        <begin position="1404"/>
        <end position="1460"/>
    </location>
</feature>
<dbReference type="Gene3D" id="3.40.50.300">
    <property type="entry name" value="P-loop containing nucleotide triphosphate hydrolases"/>
    <property type="match status" value="2"/>
</dbReference>
<dbReference type="EMBL" id="JAHCVI010000001">
    <property type="protein sequence ID" value="KAG7290231.1"/>
    <property type="molecule type" value="Genomic_DNA"/>
</dbReference>
<dbReference type="GO" id="GO:0071013">
    <property type="term" value="C:catalytic step 2 spliceosome"/>
    <property type="evidence" value="ECO:0007669"/>
    <property type="project" value="TreeGrafter"/>
</dbReference>
<dbReference type="Pfam" id="PF21144">
    <property type="entry name" value="Aquarius_N_3rd"/>
    <property type="match status" value="1"/>
</dbReference>
<dbReference type="CDD" id="cd17935">
    <property type="entry name" value="EEXXQc_AQR"/>
    <property type="match status" value="1"/>
</dbReference>
<dbReference type="InterPro" id="IPR032174">
    <property type="entry name" value="Aquarius_N"/>
</dbReference>
<evidence type="ECO:0000313" key="9">
    <source>
        <dbReference type="EMBL" id="KAG7290231.1"/>
    </source>
</evidence>
<dbReference type="InterPro" id="IPR041677">
    <property type="entry name" value="DNA2/NAM7_AAA_11"/>
</dbReference>
<evidence type="ECO:0000256" key="2">
    <source>
        <dbReference type="PIRNR" id="PIRNR038901"/>
    </source>
</evidence>
<feature type="domain" description="RNA helicase aquarius beta-barrel" evidence="7">
    <location>
        <begin position="508"/>
        <end position="672"/>
    </location>
</feature>
<dbReference type="GO" id="GO:0003729">
    <property type="term" value="F:mRNA binding"/>
    <property type="evidence" value="ECO:0007669"/>
    <property type="project" value="TreeGrafter"/>
</dbReference>
<feature type="compositionally biased region" description="Low complexity" evidence="3">
    <location>
        <begin position="10"/>
        <end position="27"/>
    </location>
</feature>
<evidence type="ECO:0000256" key="3">
    <source>
        <dbReference type="SAM" id="MobiDB-lite"/>
    </source>
</evidence>
<proteinExistence type="inferred from homology"/>
<keyword evidence="1" id="KW-0347">Helicase</keyword>
<keyword evidence="1" id="KW-0378">Hydrolase</keyword>
<keyword evidence="10" id="KW-1185">Reference proteome</keyword>
<evidence type="ECO:0000259" key="5">
    <source>
        <dbReference type="Pfam" id="PF13087"/>
    </source>
</evidence>
<name>A0AAD4EZ04_9PEZI</name>
<dbReference type="InterPro" id="IPR045055">
    <property type="entry name" value="DNA2/NAM7-like"/>
</dbReference>
<evidence type="ECO:0000259" key="7">
    <source>
        <dbReference type="Pfam" id="PF21143"/>
    </source>
</evidence>
<gene>
    <name evidence="9" type="ORF">NEMBOFW57_000229</name>
</gene>
<comment type="subunit">
    <text evidence="2">Belongs to the 40S cdc5-associated complex (or cwf complex), a spliceosome sub-complex reminiscent of a late-stage spliceosome.</text>
</comment>
<feature type="compositionally biased region" description="Acidic residues" evidence="3">
    <location>
        <begin position="1435"/>
        <end position="1445"/>
    </location>
</feature>
<feature type="domain" description="RNA helicase aquarius N-terminal" evidence="6">
    <location>
        <begin position="38"/>
        <end position="430"/>
    </location>
</feature>
<feature type="domain" description="RNA helicase aquarius insertion" evidence="8">
    <location>
        <begin position="720"/>
        <end position="812"/>
    </location>
</feature>
<evidence type="ECO:0000259" key="4">
    <source>
        <dbReference type="Pfam" id="PF13086"/>
    </source>
</evidence>
<dbReference type="InterPro" id="IPR026300">
    <property type="entry name" value="CWF11_fam"/>
</dbReference>
<evidence type="ECO:0000259" key="6">
    <source>
        <dbReference type="Pfam" id="PF16399"/>
    </source>
</evidence>
<evidence type="ECO:0000259" key="8">
    <source>
        <dbReference type="Pfam" id="PF21144"/>
    </source>
</evidence>
<dbReference type="InterPro" id="IPR048967">
    <property type="entry name" value="Aquarius_insert"/>
</dbReference>
<accession>A0AAD4EZ04</accession>
<protein>
    <recommendedName>
        <fullName evidence="2">Pre-mRNA-splicing factor</fullName>
    </recommendedName>
</protein>
<reference evidence="9" key="1">
    <citation type="submission" date="2023-02" db="EMBL/GenBank/DDBJ databases">
        <authorList>
            <person name="Palmer J.M."/>
        </authorList>
    </citation>
    <scope>NUCLEOTIDE SEQUENCE</scope>
    <source>
        <strain evidence="9">FW57</strain>
    </source>
</reference>
<dbReference type="PIRSF" id="PIRSF038901">
    <property type="entry name" value="AQR_cwf11"/>
    <property type="match status" value="1"/>
</dbReference>
<dbReference type="InterPro" id="IPR048966">
    <property type="entry name" value="Aquarius_b-barrel"/>
</dbReference>
<dbReference type="InterPro" id="IPR027417">
    <property type="entry name" value="P-loop_NTPase"/>
</dbReference>
<comment type="similarity">
    <text evidence="2">Belongs to the CWF11 family.</text>
</comment>
<keyword evidence="2" id="KW-0507">mRNA processing</keyword>
<dbReference type="Pfam" id="PF16399">
    <property type="entry name" value="Aquarius_N_1st"/>
    <property type="match status" value="1"/>
</dbReference>
<dbReference type="Pfam" id="PF21143">
    <property type="entry name" value="Aquarius_N_2nd"/>
    <property type="match status" value="1"/>
</dbReference>
<dbReference type="GO" id="GO:0004386">
    <property type="term" value="F:helicase activity"/>
    <property type="evidence" value="ECO:0007669"/>
    <property type="project" value="InterPro"/>
</dbReference>
<dbReference type="Proteomes" id="UP001197093">
    <property type="component" value="Unassembled WGS sequence"/>
</dbReference>
<keyword evidence="2" id="KW-0539">Nucleus</keyword>
<feature type="region of interest" description="Disordered" evidence="3">
    <location>
        <begin position="1"/>
        <end position="32"/>
    </location>
</feature>
<organism evidence="9 10">
    <name type="scientific">Staphylotrichum longicolle</name>
    <dbReference type="NCBI Taxonomy" id="669026"/>
    <lineage>
        <taxon>Eukaryota</taxon>
        <taxon>Fungi</taxon>
        <taxon>Dikarya</taxon>
        <taxon>Ascomycota</taxon>
        <taxon>Pezizomycotina</taxon>
        <taxon>Sordariomycetes</taxon>
        <taxon>Sordariomycetidae</taxon>
        <taxon>Sordariales</taxon>
        <taxon>Chaetomiaceae</taxon>
        <taxon>Staphylotrichum</taxon>
    </lineage>
</organism>
<comment type="subcellular location">
    <subcellularLocation>
        <location evidence="2">Nucleus</location>
    </subcellularLocation>
</comment>
<sequence length="1460" mass="163978">MPPAKRVKSSAESRPAAGSAAGPSGRPTVDDLEGESEFATLARQHWLKPPKSTTAKAKTKVKVKNEVLKRRIWDTLEKENFPLKSLLVLEGLQTLESYLWPGYGEDSSNYHVLLIVLLVNAKRRERLGTWDIFADRPADFSDLFRRALSMTLDGSQSWSIRTHVLLFIIHAFQSLDCAIVRKECAPLVSISIWHSMSTDEKREAILDSNPQLRKAWRASAKRYDSADDATKARLRFERSWLYTLVLDFLALLYAGSAKPEHVLYCERFVEFLTDLQSQLPTRRYVNTLLQDLHIIPALTLSPVFNDEPNSLLRELCALFSHYTHFSVDDHSGAQLNRDEAYDRHCAALAKLQRTALKHFKAKLTVLALSNYGTLQQRTELEGLLQPLTDEELEQLTSHLGLRTKYPDSAKVPVDRRFLMEVLQSTFERRKTFQESARDLSILPTEEALFDIGLRRTDHYDGSRPLALPKLNLQYLSVGDFLWRAMVLYRCESFYAIRQDIEDVLTRLKPESKRAGVTTFSGFSKMALPIAKPTILEVVPPLVGDDKPSLVRAEVTIDLRRLSPHVRREWESLRPDDVIFLAAVDASKSKQTINGGAPLSEAEKLGLVSVRAAEVIQVLDDKGRAIRDAQAYFDGHNRSDSRKIQLRLDAEAFKVDTEGKGDVYDGINLLVRRSGRENNFKPVLESIRDLTLSDVPLASWLHEVFLGYGDPAGATYKHLPNRVKRVNYRDTFLDWQHLIESLSGKIIEPSDDVFGSFGPPYVLETVEKQAEEAVSKPSKKRRRDAEPALIAEIETVKVSTYKPPNNGPYPVDAPKLNKVRFTPTQIEAIVSGTQPGLTVIVGPPGTGKTDVATQIINNIYHNFPEQKTLLIAHSNQALNQLFAKIVALDIDERHLLRLGHGEEELETEGSFSKHGRVESFLENRQHFLFEVNRLAASMGAPGAHGNSAETAGYFNSVYVEPAWARFNDAVKGDDVGPEEIIRAFPFHAYFSDAPQPLFPADADREAVLDIANGCYRHISKIFSELADVLPFEILRRDKDKANYLLTNEARIIAMTSTHAAIKRGEIASLGFHYDNVVMEEAAQITEIENFIPFAMQKPKNGQSGLQRVVLCGDHYQNSPVIQGLAFRHYANLEQSLFSRLVRLGVPAITLDQQGRARPSISNLYRWRYPELADLPHTQTDPEFITANAGFRYEYQFINVPDYKGKGETEPSPHFIQNLGEAEYAVAIYQYMRLLGYPAAKISILATYAGQRALIKDVLAHRCAKNPIFGLPRVVTTVDKYQGEQNDYIILSLTRTTRPGYLRDVRRLTVALSRARLGLYVLGRRAVFEACFELREAFELLLRQGRPDKLALVTGEMWPSERRLAEEGDEAAVEGETLMEGVEHLGQYVFEMTRTRVEMLREERGLPPAASAGGGGADGSAVGVEEVGEVGGWVGEGGEDGEEEDEREGPARGEGFEVEEDD</sequence>
<dbReference type="GO" id="GO:0005684">
    <property type="term" value="C:U2-type spliceosomal complex"/>
    <property type="evidence" value="ECO:0007669"/>
    <property type="project" value="UniProtKB-UniRule"/>
</dbReference>
<evidence type="ECO:0000256" key="1">
    <source>
        <dbReference type="ARBA" id="ARBA00022806"/>
    </source>
</evidence>
<dbReference type="CDD" id="cd18808">
    <property type="entry name" value="SF1_C_Upf1"/>
    <property type="match status" value="1"/>
</dbReference>
<comment type="caution">
    <text evidence="9">The sequence shown here is derived from an EMBL/GenBank/DDBJ whole genome shotgun (WGS) entry which is preliminary data.</text>
</comment>
<dbReference type="Pfam" id="PF13087">
    <property type="entry name" value="AAA_12"/>
    <property type="match status" value="1"/>
</dbReference>
<dbReference type="PANTHER" id="PTHR10887:SF5">
    <property type="entry name" value="RNA HELICASE AQUARIUS"/>
    <property type="match status" value="1"/>
</dbReference>
<keyword evidence="2" id="KW-0508">mRNA splicing</keyword>